<gene>
    <name evidence="2" type="ORF">HNR39_000479</name>
</gene>
<evidence type="ECO:0000313" key="3">
    <source>
        <dbReference type="Proteomes" id="UP000571084"/>
    </source>
</evidence>
<dbReference type="RefSeq" id="WP_168052785.1">
    <property type="nucleotide sequence ID" value="NZ_JAAOZT010000002.1"/>
</dbReference>
<organism evidence="2 3">
    <name type="scientific">Glaciimonas immobilis</name>
    <dbReference type="NCBI Taxonomy" id="728004"/>
    <lineage>
        <taxon>Bacteria</taxon>
        <taxon>Pseudomonadati</taxon>
        <taxon>Pseudomonadota</taxon>
        <taxon>Betaproteobacteria</taxon>
        <taxon>Burkholderiales</taxon>
        <taxon>Oxalobacteraceae</taxon>
        <taxon>Glaciimonas</taxon>
    </lineage>
</organism>
<reference evidence="2 3" key="1">
    <citation type="submission" date="2020-08" db="EMBL/GenBank/DDBJ databases">
        <title>Genomic Encyclopedia of Type Strains, Phase IV (KMG-IV): sequencing the most valuable type-strain genomes for metagenomic binning, comparative biology and taxonomic classification.</title>
        <authorList>
            <person name="Goeker M."/>
        </authorList>
    </citation>
    <scope>NUCLEOTIDE SEQUENCE [LARGE SCALE GENOMIC DNA]</scope>
    <source>
        <strain evidence="2 3">DSM 23240</strain>
    </source>
</reference>
<name>A0A840RQB0_9BURK</name>
<dbReference type="AlphaFoldDB" id="A0A840RQB0"/>
<keyword evidence="3" id="KW-1185">Reference proteome</keyword>
<dbReference type="EMBL" id="JACHHQ010000001">
    <property type="protein sequence ID" value="MBB5198669.1"/>
    <property type="molecule type" value="Genomic_DNA"/>
</dbReference>
<evidence type="ECO:0000313" key="2">
    <source>
        <dbReference type="EMBL" id="MBB5198669.1"/>
    </source>
</evidence>
<feature type="region of interest" description="Disordered" evidence="1">
    <location>
        <begin position="57"/>
        <end position="81"/>
    </location>
</feature>
<sequence>MADLRLQVIMTALDKITGPLKKIQAAASPTAKAIKATSDRLKELGSQQKNLMNSLRSSAASKLPRSHYAMRSKMPKPSATS</sequence>
<comment type="caution">
    <text evidence="2">The sequence shown here is derived from an EMBL/GenBank/DDBJ whole genome shotgun (WGS) entry which is preliminary data.</text>
</comment>
<proteinExistence type="predicted"/>
<protein>
    <submittedName>
        <fullName evidence="2">Uncharacterized protein</fullName>
    </submittedName>
</protein>
<accession>A0A840RQB0</accession>
<evidence type="ECO:0000256" key="1">
    <source>
        <dbReference type="SAM" id="MobiDB-lite"/>
    </source>
</evidence>
<dbReference type="Proteomes" id="UP000571084">
    <property type="component" value="Unassembled WGS sequence"/>
</dbReference>
<feature type="compositionally biased region" description="Basic residues" evidence="1">
    <location>
        <begin position="64"/>
        <end position="74"/>
    </location>
</feature>